<name>A0A520X725_9DELT</name>
<proteinExistence type="predicted"/>
<dbReference type="InterPro" id="IPR017850">
    <property type="entry name" value="Alkaline_phosphatase_core_sf"/>
</dbReference>
<dbReference type="Gene3D" id="3.40.720.10">
    <property type="entry name" value="Alkaline Phosphatase, subunit A"/>
    <property type="match status" value="1"/>
</dbReference>
<comment type="caution">
    <text evidence="2">The sequence shown here is derived from an EMBL/GenBank/DDBJ whole genome shotgun (WGS) entry which is preliminary data.</text>
</comment>
<accession>A0A520X725</accession>
<dbReference type="InterPro" id="IPR015943">
    <property type="entry name" value="WD40/YVTN_repeat-like_dom_sf"/>
</dbReference>
<dbReference type="InterPro" id="IPR051200">
    <property type="entry name" value="Host-pathogen_enzymatic-act"/>
</dbReference>
<evidence type="ECO:0000313" key="3">
    <source>
        <dbReference type="Proteomes" id="UP000322454"/>
    </source>
</evidence>
<evidence type="ECO:0000256" key="1">
    <source>
        <dbReference type="ARBA" id="ARBA00022801"/>
    </source>
</evidence>
<dbReference type="InterPro" id="IPR007312">
    <property type="entry name" value="Phosphoesterase"/>
</dbReference>
<dbReference type="Gene3D" id="2.130.10.10">
    <property type="entry name" value="YVTN repeat-like/Quinoprotein amine dehydrogenase"/>
    <property type="match status" value="1"/>
</dbReference>
<dbReference type="Proteomes" id="UP000322454">
    <property type="component" value="Unassembled WGS sequence"/>
</dbReference>
<evidence type="ECO:0000313" key="2">
    <source>
        <dbReference type="EMBL" id="RZV37000.1"/>
    </source>
</evidence>
<dbReference type="EMBL" id="SHMQ01000047">
    <property type="protein sequence ID" value="RZV37000.1"/>
    <property type="molecule type" value="Genomic_DNA"/>
</dbReference>
<dbReference type="InterPro" id="IPR011048">
    <property type="entry name" value="Haem_d1_sf"/>
</dbReference>
<gene>
    <name evidence="2" type="ORF">EVJ48_09690</name>
</gene>
<organism evidence="2 3">
    <name type="scientific">Candidatus Acidulodesulfobacterium acidiphilum</name>
    <dbReference type="NCBI Taxonomy" id="2597224"/>
    <lineage>
        <taxon>Bacteria</taxon>
        <taxon>Deltaproteobacteria</taxon>
        <taxon>Candidatus Acidulodesulfobacterales</taxon>
        <taxon>Candidatus Acidulodesulfobacterium</taxon>
    </lineage>
</organism>
<dbReference type="PANTHER" id="PTHR47197:SF3">
    <property type="entry name" value="DIHYDRO-HEME D1 DEHYDROGENASE"/>
    <property type="match status" value="1"/>
</dbReference>
<reference evidence="2 3" key="1">
    <citation type="submission" date="2019-01" db="EMBL/GenBank/DDBJ databases">
        <title>Insights into ecological role of a new deltaproteobacterial order Candidatus Sinidesulfobacterales (Sva0485) by metagenomics and metatranscriptomics.</title>
        <authorList>
            <person name="Tan S."/>
            <person name="Liu J."/>
            <person name="Fang Y."/>
            <person name="Hedlund B."/>
            <person name="Lian Z.-H."/>
            <person name="Huang L.-Y."/>
            <person name="Li J.-T."/>
            <person name="Huang L.-N."/>
            <person name="Li W.-J."/>
            <person name="Jiang H.-C."/>
            <person name="Dong H.-L."/>
            <person name="Shu W.-S."/>
        </authorList>
    </citation>
    <scope>NUCLEOTIDE SEQUENCE [LARGE SCALE GENOMIC DNA]</scope>
    <source>
        <strain evidence="2">AP4</strain>
    </source>
</reference>
<keyword evidence="1" id="KW-0378">Hydrolase</keyword>
<dbReference type="Pfam" id="PF04185">
    <property type="entry name" value="Phosphoesterase"/>
    <property type="match status" value="1"/>
</dbReference>
<dbReference type="PANTHER" id="PTHR47197">
    <property type="entry name" value="PROTEIN NIRF"/>
    <property type="match status" value="1"/>
</dbReference>
<sequence>MSIRGTKISNLIFFYPDYVILSDNQKYIYATGLLSNSIAKINLKTGVIKYANAGPYPFAVSQADNGKRLIVSDWGGDEVRLFTPSLKYLGKISFDNNPMPSSGMHPTAIASVSGTPISLIAASNNDRIFVVDTKSLKVVKIIHISPYKHAPYGSYPDGITISGKYFFVANAGNNDVEAFNLSDYKPIGLIQTAWYPTSLTSSGKSIYITDAKGLSAGPNLEYQWICSFMHGAVQKVGIKYFFKNKSYLTHLALKDDGFTLKQRAARKAKEEAEIKFLRKHIKHIVFILRENKTFDEDLGDYARAGKWADPHLDLYNKKELPNLYKLANKYALFVNFYADGEVTAQGHEWTTGASDSDYVQRVWPENYSGRGLRYPQSRTLLKPAIPDKDDTFLNPAYIGNRLMKKLHVHLTNIWISYPYKLYLFNDMLSHHISFADFGEFVAHTRINGVNRQMEAHVVSEYPGWNRDILDTTRAKIFIKWAKKRLKENKFPDFTYIWLPDDHTAGLAPCYYTPQYYVANNDEATGKIISFLSRSKIWKNTLVFLTEDDAQSGADHISAHRTFALMMGPYVKKGALIKQRYSQVSIVKTIEAIFNLPPMSQWDANAKVIINGFTSKQDNGRPYKFLKITVKKRLNPGVCSQVQKLRLKLGAKLPKKYVPVNFSGNNPVVKISRKNLYTPTTLLKVDGYQQFKQEWLGVKGVKSFHKVVAYIKTLAEKEKAPVAHFIGLGK</sequence>
<protein>
    <submittedName>
        <fullName evidence="2">Quinoprotein amine dehydrogenase, beta chain-like protein</fullName>
    </submittedName>
</protein>
<dbReference type="GO" id="GO:0016788">
    <property type="term" value="F:hydrolase activity, acting on ester bonds"/>
    <property type="evidence" value="ECO:0007669"/>
    <property type="project" value="InterPro"/>
</dbReference>
<dbReference type="SUPFAM" id="SSF51004">
    <property type="entry name" value="C-terminal (heme d1) domain of cytochrome cd1-nitrite reductase"/>
    <property type="match status" value="1"/>
</dbReference>
<dbReference type="SUPFAM" id="SSF53649">
    <property type="entry name" value="Alkaline phosphatase-like"/>
    <property type="match status" value="1"/>
</dbReference>
<dbReference type="AlphaFoldDB" id="A0A520X725"/>